<dbReference type="SUPFAM" id="SSF46785">
    <property type="entry name" value="Winged helix' DNA-binding domain"/>
    <property type="match status" value="1"/>
</dbReference>
<dbReference type="EMBL" id="NMTQ01000010">
    <property type="protein sequence ID" value="PDX59792.1"/>
    <property type="molecule type" value="Genomic_DNA"/>
</dbReference>
<dbReference type="GO" id="GO:0000976">
    <property type="term" value="F:transcription cis-regulatory region binding"/>
    <property type="evidence" value="ECO:0007669"/>
    <property type="project" value="TreeGrafter"/>
</dbReference>
<dbReference type="SMART" id="SM00345">
    <property type="entry name" value="HTH_GNTR"/>
    <property type="match status" value="1"/>
</dbReference>
<dbReference type="GO" id="GO:0003700">
    <property type="term" value="F:DNA-binding transcription factor activity"/>
    <property type="evidence" value="ECO:0007669"/>
    <property type="project" value="InterPro"/>
</dbReference>
<evidence type="ECO:0000256" key="2">
    <source>
        <dbReference type="ARBA" id="ARBA00023125"/>
    </source>
</evidence>
<evidence type="ECO:0000259" key="4">
    <source>
        <dbReference type="PROSITE" id="PS50949"/>
    </source>
</evidence>
<evidence type="ECO:0000313" key="5">
    <source>
        <dbReference type="EMBL" id="PDX59792.1"/>
    </source>
</evidence>
<dbReference type="Pfam" id="PF00392">
    <property type="entry name" value="GntR"/>
    <property type="match status" value="1"/>
</dbReference>
<keyword evidence="3" id="KW-0804">Transcription</keyword>
<sequence length="372" mass="42936">MLSAAEKKSAQVYRWLLAYIDENKFSGNQRLPSENALCRKLGVSRETIRVAIDRLVNEGIVYKVKGSGTYFHREKVMTRDLNTEDALYKIGLVLQGQDTSANSGLIEGVRSVLTQERVDLHVFLTDNKFCNERRCLETVVHQNFHGFIVDGVKSSILSPNLDCYKELYRRKIPVIFYNNFYRNLRCPRVTINDIECAHQLIGRLIDAGHSNIAGIFVYDNYQSVEKFQGMAEAMRDSGLELKDDYIKWCISDEAHNESYVRTIEKFLKGIPKCTAIVCCNYIIYRLVIKTLQKMGKTVPKDYSLVCFDYSEETYRQEDVTCSVEQGFEMGRQLALRLMEMISTGECDDRNYTYVMKPILYDGHSIRKIQKAK</sequence>
<dbReference type="InterPro" id="IPR000524">
    <property type="entry name" value="Tscrpt_reg_HTH_GntR"/>
</dbReference>
<gene>
    <name evidence="5" type="ORF">CGS46_01015</name>
</gene>
<organism evidence="5 6">
    <name type="scientific">Faecalibacterium langellae</name>
    <dbReference type="NCBI Taxonomy" id="3435293"/>
    <lineage>
        <taxon>Bacteria</taxon>
        <taxon>Bacillati</taxon>
        <taxon>Bacillota</taxon>
        <taxon>Clostridia</taxon>
        <taxon>Eubacteriales</taxon>
        <taxon>Oscillospiraceae</taxon>
        <taxon>Faecalibacterium</taxon>
    </lineage>
</organism>
<evidence type="ECO:0000256" key="3">
    <source>
        <dbReference type="ARBA" id="ARBA00023163"/>
    </source>
</evidence>
<evidence type="ECO:0000313" key="6">
    <source>
        <dbReference type="Proteomes" id="UP000220752"/>
    </source>
</evidence>
<evidence type="ECO:0000256" key="1">
    <source>
        <dbReference type="ARBA" id="ARBA00023015"/>
    </source>
</evidence>
<keyword evidence="1" id="KW-0805">Transcription regulation</keyword>
<dbReference type="PANTHER" id="PTHR30146:SF150">
    <property type="entry name" value="ARABINOSE METABOLISM TRANSCRIPTIONAL REPRESSOR"/>
    <property type="match status" value="1"/>
</dbReference>
<dbReference type="InterPro" id="IPR036388">
    <property type="entry name" value="WH-like_DNA-bd_sf"/>
</dbReference>
<dbReference type="InterPro" id="IPR036390">
    <property type="entry name" value="WH_DNA-bd_sf"/>
</dbReference>
<dbReference type="InterPro" id="IPR028082">
    <property type="entry name" value="Peripla_BP_I"/>
</dbReference>
<protein>
    <submittedName>
        <fullName evidence="5">GntR family transcriptional regulator</fullName>
    </submittedName>
</protein>
<keyword evidence="2" id="KW-0238">DNA-binding</keyword>
<dbReference type="PROSITE" id="PS50949">
    <property type="entry name" value="HTH_GNTR"/>
    <property type="match status" value="1"/>
</dbReference>
<dbReference type="Gene3D" id="1.10.10.10">
    <property type="entry name" value="Winged helix-like DNA-binding domain superfamily/Winged helix DNA-binding domain"/>
    <property type="match status" value="1"/>
</dbReference>
<dbReference type="CDD" id="cd01541">
    <property type="entry name" value="PBP1_AraR"/>
    <property type="match status" value="1"/>
</dbReference>
<accession>A0A2A6ZEH7</accession>
<dbReference type="PRINTS" id="PR00035">
    <property type="entry name" value="HTHGNTR"/>
</dbReference>
<dbReference type="SUPFAM" id="SSF53822">
    <property type="entry name" value="Periplasmic binding protein-like I"/>
    <property type="match status" value="1"/>
</dbReference>
<dbReference type="Gene3D" id="3.40.50.2300">
    <property type="match status" value="2"/>
</dbReference>
<comment type="caution">
    <text evidence="5">The sequence shown here is derived from an EMBL/GenBank/DDBJ whole genome shotgun (WGS) entry which is preliminary data.</text>
</comment>
<dbReference type="Pfam" id="PF13377">
    <property type="entry name" value="Peripla_BP_3"/>
    <property type="match status" value="1"/>
</dbReference>
<dbReference type="InterPro" id="IPR033532">
    <property type="entry name" value="AraR_ligand_bind_dom"/>
</dbReference>
<dbReference type="PANTHER" id="PTHR30146">
    <property type="entry name" value="LACI-RELATED TRANSCRIPTIONAL REPRESSOR"/>
    <property type="match status" value="1"/>
</dbReference>
<keyword evidence="6" id="KW-1185">Reference proteome</keyword>
<dbReference type="CDD" id="cd07377">
    <property type="entry name" value="WHTH_GntR"/>
    <property type="match status" value="1"/>
</dbReference>
<feature type="domain" description="HTH gntR-type" evidence="4">
    <location>
        <begin position="6"/>
        <end position="74"/>
    </location>
</feature>
<dbReference type="InterPro" id="IPR046335">
    <property type="entry name" value="LacI/GalR-like_sensor"/>
</dbReference>
<name>A0A2A6ZEH7_9FIRM</name>
<dbReference type="Proteomes" id="UP000220752">
    <property type="component" value="Unassembled WGS sequence"/>
</dbReference>
<reference evidence="5 6" key="1">
    <citation type="journal article" date="2017" name="Front. Microbiol.">
        <title>New Insights into the Diversity of the Genus Faecalibacterium.</title>
        <authorList>
            <person name="Benevides L."/>
            <person name="Burman S."/>
            <person name="Martin R."/>
            <person name="Robert V."/>
            <person name="Thomas M."/>
            <person name="Miquel S."/>
            <person name="Chain F."/>
            <person name="Sokol H."/>
            <person name="Bermudez-Humaran L.G."/>
            <person name="Morrison M."/>
            <person name="Langella P."/>
            <person name="Azevedo V.A."/>
            <person name="Chatel J.M."/>
            <person name="Soares S."/>
        </authorList>
    </citation>
    <scope>NUCLEOTIDE SEQUENCE [LARGE SCALE GENOMIC DNA]</scope>
    <source>
        <strain evidence="6">CNCM I-4540</strain>
    </source>
</reference>
<dbReference type="AlphaFoldDB" id="A0A2A6ZEH7"/>
<proteinExistence type="predicted"/>